<dbReference type="SMART" id="SM01230">
    <property type="entry name" value="Gln-synt_C"/>
    <property type="match status" value="1"/>
</dbReference>
<evidence type="ECO:0000256" key="1">
    <source>
        <dbReference type="ARBA" id="ARBA00022598"/>
    </source>
</evidence>
<gene>
    <name evidence="3" type="ORF">METZ01_LOCUS79156</name>
</gene>
<reference evidence="3" key="1">
    <citation type="submission" date="2018-05" db="EMBL/GenBank/DDBJ databases">
        <authorList>
            <person name="Lanie J.A."/>
            <person name="Ng W.-L."/>
            <person name="Kazmierczak K.M."/>
            <person name="Andrzejewski T.M."/>
            <person name="Davidsen T.M."/>
            <person name="Wayne K.J."/>
            <person name="Tettelin H."/>
            <person name="Glass J.I."/>
            <person name="Rusch D."/>
            <person name="Podicherti R."/>
            <person name="Tsui H.-C.T."/>
            <person name="Winkler M.E."/>
        </authorList>
    </citation>
    <scope>NUCLEOTIDE SEQUENCE</scope>
</reference>
<proteinExistence type="predicted"/>
<name>A0A381UDL4_9ZZZZ</name>
<dbReference type="InterPro" id="IPR014746">
    <property type="entry name" value="Gln_synth/guanido_kin_cat_dom"/>
</dbReference>
<dbReference type="PANTHER" id="PTHR43785">
    <property type="entry name" value="GAMMA-GLUTAMYLPUTRESCINE SYNTHETASE"/>
    <property type="match status" value="1"/>
</dbReference>
<dbReference type="GO" id="GO:0006542">
    <property type="term" value="P:glutamine biosynthetic process"/>
    <property type="evidence" value="ECO:0007669"/>
    <property type="project" value="InterPro"/>
</dbReference>
<keyword evidence="1" id="KW-0436">Ligase</keyword>
<evidence type="ECO:0000313" key="3">
    <source>
        <dbReference type="EMBL" id="SVA26302.1"/>
    </source>
</evidence>
<evidence type="ECO:0000259" key="2">
    <source>
        <dbReference type="PROSITE" id="PS51987"/>
    </source>
</evidence>
<accession>A0A381UDL4</accession>
<dbReference type="GO" id="GO:0004356">
    <property type="term" value="F:glutamine synthetase activity"/>
    <property type="evidence" value="ECO:0007669"/>
    <property type="project" value="InterPro"/>
</dbReference>
<dbReference type="AlphaFoldDB" id="A0A381UDL4"/>
<dbReference type="PANTHER" id="PTHR43785:SF2">
    <property type="entry name" value="TYPE-1 GLUTAMINE SYNTHETASE 1"/>
    <property type="match status" value="1"/>
</dbReference>
<dbReference type="Pfam" id="PF00120">
    <property type="entry name" value="Gln-synt_C"/>
    <property type="match status" value="1"/>
</dbReference>
<dbReference type="InterPro" id="IPR008146">
    <property type="entry name" value="Gln_synth_cat_dom"/>
</dbReference>
<dbReference type="EMBL" id="UINC01006234">
    <property type="protein sequence ID" value="SVA26302.1"/>
    <property type="molecule type" value="Genomic_DNA"/>
</dbReference>
<sequence>MKKISFFKHLLVSDLSGVERAKTVWCENGDTSLQRAGWIPSNALITCFGDLAPSKMPEVGDVNLVEINELPVMLNHKEQTSETRFSICAIENLDRTPWACCLRSQLEKAMKRLEKSFGLQLRIGLEQEFYLMDSTREILNAYSLKSFFEEEDFLETLARSLESSGLELKSLHSENGVAQYELTFSPENPLNACDHLVLAKSISRWCAVKMGRMITFSPLISKEKVGSGLHVHFSLCDQDGININEDEKHQISQTAGAFLSGILKHLNALTAFTSPSFISGLRYQPPRWTAYFNNFAIQDRKAAIRQTFLGDGLESFHFEFRTADAAASPYLVLSSLIHAGCNGLDQQISPPKSLMTHELLKEMPEGISRLPITLHESLNALKTDETLMRSFPDELMQHYLENKYFELKIAEKYESKELFQHYSQCY</sequence>
<organism evidence="3">
    <name type="scientific">marine metagenome</name>
    <dbReference type="NCBI Taxonomy" id="408172"/>
    <lineage>
        <taxon>unclassified sequences</taxon>
        <taxon>metagenomes</taxon>
        <taxon>ecological metagenomes</taxon>
    </lineage>
</organism>
<protein>
    <recommendedName>
        <fullName evidence="2">GS catalytic domain-containing protein</fullName>
    </recommendedName>
</protein>
<dbReference type="SUPFAM" id="SSF55931">
    <property type="entry name" value="Glutamine synthetase/guanido kinase"/>
    <property type="match status" value="1"/>
</dbReference>
<dbReference type="InterPro" id="IPR036651">
    <property type="entry name" value="Gln_synt_N_sf"/>
</dbReference>
<dbReference type="Gene3D" id="3.10.20.70">
    <property type="entry name" value="Glutamine synthetase, N-terminal domain"/>
    <property type="match status" value="1"/>
</dbReference>
<feature type="domain" description="GS catalytic" evidence="2">
    <location>
        <begin position="102"/>
        <end position="426"/>
    </location>
</feature>
<dbReference type="Gene3D" id="3.30.590.10">
    <property type="entry name" value="Glutamine synthetase/guanido kinase, catalytic domain"/>
    <property type="match status" value="1"/>
</dbReference>
<dbReference type="PROSITE" id="PS51987">
    <property type="entry name" value="GS_CATALYTIC"/>
    <property type="match status" value="1"/>
</dbReference>